<evidence type="ECO:0000313" key="4">
    <source>
        <dbReference type="Proteomes" id="UP001213504"/>
    </source>
</evidence>
<dbReference type="InterPro" id="IPR012908">
    <property type="entry name" value="PGAP1-ab_dom-like"/>
</dbReference>
<name>A0AAX3T7F9_9ACTN</name>
<dbReference type="SUPFAM" id="SSF53474">
    <property type="entry name" value="alpha/beta-Hydrolases"/>
    <property type="match status" value="1"/>
</dbReference>
<protein>
    <submittedName>
        <fullName evidence="3">Alpha/beta hydrolase</fullName>
    </submittedName>
</protein>
<dbReference type="EMBL" id="CP121270">
    <property type="protein sequence ID" value="WFP24874.1"/>
    <property type="molecule type" value="Genomic_DNA"/>
</dbReference>
<evidence type="ECO:0000259" key="2">
    <source>
        <dbReference type="Pfam" id="PF07819"/>
    </source>
</evidence>
<dbReference type="Gene3D" id="3.40.50.1820">
    <property type="entry name" value="alpha/beta hydrolase"/>
    <property type="match status" value="1"/>
</dbReference>
<accession>A0AAX3T7F9</accession>
<dbReference type="AlphaFoldDB" id="A0AAX3T7F9"/>
<evidence type="ECO:0000313" key="3">
    <source>
        <dbReference type="EMBL" id="WFP24874.1"/>
    </source>
</evidence>
<dbReference type="RefSeq" id="WP_242697024.1">
    <property type="nucleotide sequence ID" value="NZ_CP121270.1"/>
</dbReference>
<sequence>MTATTTRESELRALTDLGLYEAGAATRGVGAMHRVIAGGVFRMLRPVLGSSVDTARMVHDAVSEGTYNSITAALDAGRSAADHVPWSEGRAPSHTPRGAVLLGILNGLIGDELDTVHSPLTADMSIRVDGWPVSLDAESLRDGFPDAGGHVVVFLHGLMESEFAWSLRPKRTGPARSAPGARRTGPARSAPGARRTGPARSAPGARRIGPARSAPGARRPTYGERLTDDIGATEVQVRYNTGRHISENGRALADLLDALVLLWPTPVTRLTLIGHSMGGLVVRSACHAADQRGDYWTGLVSETVCLGTPHLGAPLARGVHLATNALNRTPVTRPIGSLLRRRSAGVRDLFHGSLTDDDWTGHDPDAWSQPPGADVPLLAGARHLFVTATITRDPDHPVGRLLGDGLVLAPSGRGQHTRQRRGLKFQEGFHIGNAHHFTLLNNDAIYDWLLGHLTPRKELPPGRSS</sequence>
<feature type="region of interest" description="Disordered" evidence="1">
    <location>
        <begin position="170"/>
        <end position="227"/>
    </location>
</feature>
<proteinExistence type="predicted"/>
<reference evidence="3" key="1">
    <citation type="submission" date="2023-04" db="EMBL/GenBank/DDBJ databases">
        <title>Complete genome sequence of a phthalic acid esters degrading bacterial strain.</title>
        <authorList>
            <person name="Weng L."/>
            <person name="Jia Y."/>
            <person name="Ren L."/>
        </authorList>
    </citation>
    <scope>NUCLEOTIDE SEQUENCE</scope>
    <source>
        <strain evidence="3">RL-LY01</strain>
    </source>
</reference>
<feature type="domain" description="GPI inositol-deacylase PGAP1-like alpha/beta" evidence="2">
    <location>
        <begin position="242"/>
        <end position="317"/>
    </location>
</feature>
<dbReference type="Pfam" id="PF07819">
    <property type="entry name" value="PGAP1"/>
    <property type="match status" value="1"/>
</dbReference>
<evidence type="ECO:0000256" key="1">
    <source>
        <dbReference type="SAM" id="MobiDB-lite"/>
    </source>
</evidence>
<organism evidence="3 4">
    <name type="scientific">Gordonia hongkongensis</name>
    <dbReference type="NCBI Taxonomy" id="1701090"/>
    <lineage>
        <taxon>Bacteria</taxon>
        <taxon>Bacillati</taxon>
        <taxon>Actinomycetota</taxon>
        <taxon>Actinomycetes</taxon>
        <taxon>Mycobacteriales</taxon>
        <taxon>Gordoniaceae</taxon>
        <taxon>Gordonia</taxon>
    </lineage>
</organism>
<dbReference type="InterPro" id="IPR029058">
    <property type="entry name" value="AB_hydrolase_fold"/>
</dbReference>
<dbReference type="GO" id="GO:0016788">
    <property type="term" value="F:hydrolase activity, acting on ester bonds"/>
    <property type="evidence" value="ECO:0007669"/>
    <property type="project" value="InterPro"/>
</dbReference>
<gene>
    <name evidence="3" type="ORF">P9A14_22665</name>
</gene>
<dbReference type="Proteomes" id="UP001213504">
    <property type="component" value="Chromosome"/>
</dbReference>
<keyword evidence="3" id="KW-0378">Hydrolase</keyword>